<dbReference type="Proteomes" id="UP000314294">
    <property type="component" value="Unassembled WGS sequence"/>
</dbReference>
<gene>
    <name evidence="3" type="ORF">EYF80_023124</name>
</gene>
<name>A0A4Z2HLZ2_9TELE</name>
<organism evidence="3 4">
    <name type="scientific">Liparis tanakae</name>
    <name type="common">Tanaka's snailfish</name>
    <dbReference type="NCBI Taxonomy" id="230148"/>
    <lineage>
        <taxon>Eukaryota</taxon>
        <taxon>Metazoa</taxon>
        <taxon>Chordata</taxon>
        <taxon>Craniata</taxon>
        <taxon>Vertebrata</taxon>
        <taxon>Euteleostomi</taxon>
        <taxon>Actinopterygii</taxon>
        <taxon>Neopterygii</taxon>
        <taxon>Teleostei</taxon>
        <taxon>Neoteleostei</taxon>
        <taxon>Acanthomorphata</taxon>
        <taxon>Eupercaria</taxon>
        <taxon>Perciformes</taxon>
        <taxon>Cottioidei</taxon>
        <taxon>Cottales</taxon>
        <taxon>Liparidae</taxon>
        <taxon>Liparis</taxon>
    </lineage>
</organism>
<keyword evidence="2" id="KW-0812">Transmembrane</keyword>
<comment type="caution">
    <text evidence="3">The sequence shown here is derived from an EMBL/GenBank/DDBJ whole genome shotgun (WGS) entry which is preliminary data.</text>
</comment>
<feature type="region of interest" description="Disordered" evidence="1">
    <location>
        <begin position="42"/>
        <end position="63"/>
    </location>
</feature>
<evidence type="ECO:0000313" key="4">
    <source>
        <dbReference type="Proteomes" id="UP000314294"/>
    </source>
</evidence>
<dbReference type="EMBL" id="SRLO01000216">
    <property type="protein sequence ID" value="TNN66590.1"/>
    <property type="molecule type" value="Genomic_DNA"/>
</dbReference>
<feature type="region of interest" description="Disordered" evidence="1">
    <location>
        <begin position="77"/>
        <end position="102"/>
    </location>
</feature>
<dbReference type="AlphaFoldDB" id="A0A4Z2HLZ2"/>
<feature type="compositionally biased region" description="Basic residues" evidence="1">
    <location>
        <begin position="161"/>
        <end position="170"/>
    </location>
</feature>
<protein>
    <submittedName>
        <fullName evidence="3">Uncharacterized protein</fullName>
    </submittedName>
</protein>
<keyword evidence="2" id="KW-1133">Transmembrane helix</keyword>
<evidence type="ECO:0000256" key="1">
    <source>
        <dbReference type="SAM" id="MobiDB-lite"/>
    </source>
</evidence>
<evidence type="ECO:0000313" key="3">
    <source>
        <dbReference type="EMBL" id="TNN66590.1"/>
    </source>
</evidence>
<keyword evidence="2" id="KW-0472">Membrane</keyword>
<feature type="transmembrane region" description="Helical" evidence="2">
    <location>
        <begin position="6"/>
        <end position="24"/>
    </location>
</feature>
<sequence length="418" mass="46474">MTYGVYAHRILFAVCVVGLTWYSCDVAMMTISKASPLEKGMSRILSSDPQDPPSQELKTTLSQPSKRGLKWRAMSLDSDSPQSRLRKNLPQGTHAGFSQRTLSRVGRRHLQSAASAWTTAADVRTSKNCSASDQVGRDIRCEMESWYVACKISVERRSKHRKAHVAQRHQRIGDDIDDDDEEEEGDVKDHSVELVFITGRVLNFISDATTGAHADVHVEQNLRKKLNATTVYRYTTTASNPTVIISCERRNISAPRAESPAVRRSRGTGADLFAVVRNGGQNGAQGFDPHGDVQKKSGEEEVVVVSEQRRQHVPAEIEEGLMKGEGDAVRCQRVKCDDATGLSRSVEHQSVPLALDVVILRLLSDVDTIKLQLSGQLLLSLEDNQRDLKGKGGTLLETHKRTQEPNTWFSLWCKHRVP</sequence>
<feature type="compositionally biased region" description="Acidic residues" evidence="1">
    <location>
        <begin position="175"/>
        <end position="186"/>
    </location>
</feature>
<proteinExistence type="predicted"/>
<dbReference type="OrthoDB" id="10674504at2759"/>
<evidence type="ECO:0000256" key="2">
    <source>
        <dbReference type="SAM" id="Phobius"/>
    </source>
</evidence>
<accession>A0A4Z2HLZ2</accession>
<feature type="region of interest" description="Disordered" evidence="1">
    <location>
        <begin position="161"/>
        <end position="187"/>
    </location>
</feature>
<keyword evidence="4" id="KW-1185">Reference proteome</keyword>
<reference evidence="3 4" key="1">
    <citation type="submission" date="2019-03" db="EMBL/GenBank/DDBJ databases">
        <title>First draft genome of Liparis tanakae, snailfish: a comprehensive survey of snailfish specific genes.</title>
        <authorList>
            <person name="Kim W."/>
            <person name="Song I."/>
            <person name="Jeong J.-H."/>
            <person name="Kim D."/>
            <person name="Kim S."/>
            <person name="Ryu S."/>
            <person name="Song J.Y."/>
            <person name="Lee S.K."/>
        </authorList>
    </citation>
    <scope>NUCLEOTIDE SEQUENCE [LARGE SCALE GENOMIC DNA]</scope>
    <source>
        <tissue evidence="3">Muscle</tissue>
    </source>
</reference>